<dbReference type="EMBL" id="AJZD02000017">
    <property type="protein sequence ID" value="OEF95104.1"/>
    <property type="molecule type" value="Genomic_DNA"/>
</dbReference>
<name>A0A1E5FXH1_VIBSP</name>
<evidence type="ECO:0008006" key="3">
    <source>
        <dbReference type="Google" id="ProtNLM"/>
    </source>
</evidence>
<evidence type="ECO:0000313" key="2">
    <source>
        <dbReference type="Proteomes" id="UP000094802"/>
    </source>
</evidence>
<accession>A0A1E5FXH1</accession>
<dbReference type="OrthoDB" id="5905022at2"/>
<protein>
    <recommendedName>
        <fullName evidence="3">DUF1845 domain-containing protein</fullName>
    </recommendedName>
</protein>
<dbReference type="AlphaFoldDB" id="A0A1E5FXH1"/>
<proteinExistence type="predicted"/>
<evidence type="ECO:0000313" key="1">
    <source>
        <dbReference type="EMBL" id="OEF95104.1"/>
    </source>
</evidence>
<reference evidence="1 2" key="1">
    <citation type="journal article" date="2012" name="Science">
        <title>Ecological populations of bacteria act as socially cohesive units of antibiotic production and resistance.</title>
        <authorList>
            <person name="Cordero O.X."/>
            <person name="Wildschutte H."/>
            <person name="Kirkup B."/>
            <person name="Proehl S."/>
            <person name="Ngo L."/>
            <person name="Hussain F."/>
            <person name="Le Roux F."/>
            <person name="Mincer T."/>
            <person name="Polz M.F."/>
        </authorList>
    </citation>
    <scope>NUCLEOTIDE SEQUENCE [LARGE SCALE GENOMIC DNA]</scope>
    <source>
        <strain evidence="1 2">12E03</strain>
    </source>
</reference>
<organism evidence="1 2">
    <name type="scientific">Vibrio splendidus 12E03</name>
    <dbReference type="NCBI Taxonomy" id="1191305"/>
    <lineage>
        <taxon>Bacteria</taxon>
        <taxon>Pseudomonadati</taxon>
        <taxon>Pseudomonadota</taxon>
        <taxon>Gammaproteobacteria</taxon>
        <taxon>Vibrionales</taxon>
        <taxon>Vibrionaceae</taxon>
        <taxon>Vibrio</taxon>
    </lineage>
</organism>
<sequence length="180" mass="20787">MHQLQFKPLIHLWDRSVYQSGSSKSKAYDGQFAINALFSVEAFSTNPKNPNPIFCRDALEIFLQEIRAVRKSIQTEHSKRKSEWGDINLVPFVAEKHRLEMKIEDKRLCRSTGLLLKTFSSANDYLLDLHRAQHNEELSDSDFLECRAALLQSMSSLIHSIATKNQVFHVERKKLEGINE</sequence>
<dbReference type="RefSeq" id="WP_019822986.1">
    <property type="nucleotide sequence ID" value="NZ_AJZD02000017.1"/>
</dbReference>
<gene>
    <name evidence="1" type="ORF">A142_15125</name>
</gene>
<comment type="caution">
    <text evidence="1">The sequence shown here is derived from an EMBL/GenBank/DDBJ whole genome shotgun (WGS) entry which is preliminary data.</text>
</comment>
<dbReference type="Proteomes" id="UP000094802">
    <property type="component" value="Unassembled WGS sequence"/>
</dbReference>